<evidence type="ECO:0000256" key="1">
    <source>
        <dbReference type="SAM" id="Coils"/>
    </source>
</evidence>
<proteinExistence type="predicted"/>
<evidence type="ECO:0000313" key="3">
    <source>
        <dbReference type="Proteomes" id="UP000053240"/>
    </source>
</evidence>
<accession>A0A0N1IP95</accession>
<gene>
    <name evidence="2" type="ORF">RR48_05262</name>
</gene>
<reference evidence="2 3" key="1">
    <citation type="journal article" date="2015" name="Nat. Commun.">
        <title>Outbred genome sequencing and CRISPR/Cas9 gene editing in butterflies.</title>
        <authorList>
            <person name="Li X."/>
            <person name="Fan D."/>
            <person name="Zhang W."/>
            <person name="Liu G."/>
            <person name="Zhang L."/>
            <person name="Zhao L."/>
            <person name="Fang X."/>
            <person name="Chen L."/>
            <person name="Dong Y."/>
            <person name="Chen Y."/>
            <person name="Ding Y."/>
            <person name="Zhao R."/>
            <person name="Feng M."/>
            <person name="Zhu Y."/>
            <person name="Feng Y."/>
            <person name="Jiang X."/>
            <person name="Zhu D."/>
            <person name="Xiang H."/>
            <person name="Feng X."/>
            <person name="Li S."/>
            <person name="Wang J."/>
            <person name="Zhang G."/>
            <person name="Kronforst M.R."/>
            <person name="Wang W."/>
        </authorList>
    </citation>
    <scope>NUCLEOTIDE SEQUENCE [LARGE SCALE GENOMIC DNA]</scope>
    <source>
        <strain evidence="2">Ya'a_city_454_Pm</strain>
        <tissue evidence="2">Whole body</tissue>
    </source>
</reference>
<organism evidence="2 3">
    <name type="scientific">Papilio machaon</name>
    <name type="common">Old World swallowtail butterfly</name>
    <dbReference type="NCBI Taxonomy" id="76193"/>
    <lineage>
        <taxon>Eukaryota</taxon>
        <taxon>Metazoa</taxon>
        <taxon>Ecdysozoa</taxon>
        <taxon>Arthropoda</taxon>
        <taxon>Hexapoda</taxon>
        <taxon>Insecta</taxon>
        <taxon>Pterygota</taxon>
        <taxon>Neoptera</taxon>
        <taxon>Endopterygota</taxon>
        <taxon>Lepidoptera</taxon>
        <taxon>Glossata</taxon>
        <taxon>Ditrysia</taxon>
        <taxon>Papilionoidea</taxon>
        <taxon>Papilionidae</taxon>
        <taxon>Papilioninae</taxon>
        <taxon>Papilio</taxon>
    </lineage>
</organism>
<keyword evidence="1" id="KW-0175">Coiled coil</keyword>
<dbReference type="AlphaFoldDB" id="A0A0N1IP95"/>
<dbReference type="PANTHER" id="PTHR21683">
    <property type="entry name" value="COILED-COIL DOMAIN-CONTAINING PROTEIN 42 LIKE-2-LIKE-RELATED"/>
    <property type="match status" value="1"/>
</dbReference>
<keyword evidence="3" id="KW-1185">Reference proteome</keyword>
<dbReference type="InterPro" id="IPR051147">
    <property type="entry name" value="CFAP_domain-containing"/>
</dbReference>
<sequence>MKKSDNLDKELANQIEEHKKANYELASLRSKLQYIDETLQILISFQKFLYNAAPVLWQDKNKLNLVTSNLDIFNLDSDIFCEVDVTLVIEKLKELPQAILYFENPAQILNIFQSLEQQNLNYLLKTVELRSEKNRFLKSASLLEDLLRNELDFIQEQMHSVQKGIEEDEKREKELKEEFFNILNDKIKYLVCSENVLQISNYVEFAYEQLIGPNETKLSTLDQILALEQEYNSVMLELSAFDLNEVKSIEKIIYEDGAKEIKQAKDAAKILKDVDKLTKRLKISYNLKNNL</sequence>
<dbReference type="EMBL" id="KQ460499">
    <property type="protein sequence ID" value="KPJ14284.1"/>
    <property type="molecule type" value="Genomic_DNA"/>
</dbReference>
<protein>
    <submittedName>
        <fullName evidence="2">Uncharacterized protein</fullName>
    </submittedName>
</protein>
<feature type="coiled-coil region" evidence="1">
    <location>
        <begin position="4"/>
        <end position="31"/>
    </location>
</feature>
<name>A0A0N1IP95_PAPMA</name>
<dbReference type="PANTHER" id="PTHR21683:SF3">
    <property type="entry name" value="CILIA AND FLAGELLA ASSOCIATED PROTEIN 100"/>
    <property type="match status" value="1"/>
</dbReference>
<dbReference type="STRING" id="76193.A0A0N1IP95"/>
<dbReference type="InParanoid" id="A0A0N1IP95"/>
<evidence type="ECO:0000313" key="2">
    <source>
        <dbReference type="EMBL" id="KPJ14284.1"/>
    </source>
</evidence>
<dbReference type="Proteomes" id="UP000053240">
    <property type="component" value="Unassembled WGS sequence"/>
</dbReference>